<evidence type="ECO:0000313" key="2">
    <source>
        <dbReference type="Proteomes" id="UP000193218"/>
    </source>
</evidence>
<dbReference type="EMBL" id="NBSH01000005">
    <property type="protein sequence ID" value="ORX37961.1"/>
    <property type="molecule type" value="Genomic_DNA"/>
</dbReference>
<evidence type="ECO:0008006" key="3">
    <source>
        <dbReference type="Google" id="ProtNLM"/>
    </source>
</evidence>
<reference evidence="1 2" key="1">
    <citation type="submission" date="2017-03" db="EMBL/GenBank/DDBJ databases">
        <title>Widespread Adenine N6-methylation of Active Genes in Fungi.</title>
        <authorList>
            <consortium name="DOE Joint Genome Institute"/>
            <person name="Mondo S.J."/>
            <person name="Dannebaum R.O."/>
            <person name="Kuo R.C."/>
            <person name="Louie K.B."/>
            <person name="Bewick A.J."/>
            <person name="Labutti K."/>
            <person name="Haridas S."/>
            <person name="Kuo A."/>
            <person name="Salamov A."/>
            <person name="Ahrendt S.R."/>
            <person name="Lau R."/>
            <person name="Bowen B.P."/>
            <person name="Lipzen A."/>
            <person name="Sullivan W."/>
            <person name="Andreopoulos W.B."/>
            <person name="Clum A."/>
            <person name="Lindquist E."/>
            <person name="Daum C."/>
            <person name="Northen T.R."/>
            <person name="Ramamoorthy G."/>
            <person name="Schmitz R.J."/>
            <person name="Gryganskyi A."/>
            <person name="Culley D."/>
            <person name="Magnuson J."/>
            <person name="James T.Y."/>
            <person name="O'Malley M.A."/>
            <person name="Stajich J.E."/>
            <person name="Spatafora J.W."/>
            <person name="Visel A."/>
            <person name="Grigoriev I.V."/>
        </authorList>
    </citation>
    <scope>NUCLEOTIDE SEQUENCE [LARGE SCALE GENOMIC DNA]</scope>
    <source>
        <strain evidence="1 2">NRRL Y-17943</strain>
    </source>
</reference>
<dbReference type="Proteomes" id="UP000193218">
    <property type="component" value="Unassembled WGS sequence"/>
</dbReference>
<dbReference type="PANTHER" id="PTHR39214">
    <property type="entry name" value="MICROBODY (PEROXISOME) BIOGENESIS PROTEIN PEROXIN 8 (EUROFUNG)"/>
    <property type="match status" value="1"/>
</dbReference>
<dbReference type="STRING" id="4999.A0A1Y1UIU7"/>
<name>A0A1Y1UIU7_9TREE</name>
<evidence type="ECO:0000313" key="1">
    <source>
        <dbReference type="EMBL" id="ORX37961.1"/>
    </source>
</evidence>
<dbReference type="InterPro" id="IPR055334">
    <property type="entry name" value="PEX8-like"/>
</dbReference>
<organism evidence="1 2">
    <name type="scientific">Kockovaella imperatae</name>
    <dbReference type="NCBI Taxonomy" id="4999"/>
    <lineage>
        <taxon>Eukaryota</taxon>
        <taxon>Fungi</taxon>
        <taxon>Dikarya</taxon>
        <taxon>Basidiomycota</taxon>
        <taxon>Agaricomycotina</taxon>
        <taxon>Tremellomycetes</taxon>
        <taxon>Tremellales</taxon>
        <taxon>Cuniculitremaceae</taxon>
        <taxon>Kockovaella</taxon>
    </lineage>
</organism>
<gene>
    <name evidence="1" type="ORF">BD324DRAFT_623975</name>
</gene>
<dbReference type="GeneID" id="33557458"/>
<dbReference type="PANTHER" id="PTHR39214:SF1">
    <property type="entry name" value="MICROBODY (PEROXISOME) BIOGENESIS PROTEIN PEROXIN 8 (EUROFUNG)"/>
    <property type="match status" value="1"/>
</dbReference>
<protein>
    <recommendedName>
        <fullName evidence="3">Armadillo-type protein</fullName>
    </recommendedName>
</protein>
<keyword evidence="2" id="KW-1185">Reference proteome</keyword>
<dbReference type="RefSeq" id="XP_021871948.1">
    <property type="nucleotide sequence ID" value="XM_022015649.1"/>
</dbReference>
<dbReference type="AlphaFoldDB" id="A0A1Y1UIU7"/>
<accession>A0A1Y1UIU7</accession>
<proteinExistence type="predicted"/>
<comment type="caution">
    <text evidence="1">The sequence shown here is derived from an EMBL/GenBank/DDBJ whole genome shotgun (WGS) entry which is preliminary data.</text>
</comment>
<dbReference type="OrthoDB" id="2357318at2759"/>
<dbReference type="InParanoid" id="A0A1Y1UIU7"/>
<sequence>MILSFAGNRLTWSCIPTVSSKTMEENDRETYHRFIAALKGPEKLTIPSETLYGAINHYLTTLSNDNLLEFVDTLVQSDKLWNANDPSGIREAFRLASAAKLLALKQSFSSAWLKQARINRQLRQWGDTLAHCLLEASSTERRTQCMIGLLRGFDGDEVCEVFSESSCRTQIEEEIVLLLAKMGADPSEDANLFVSDLGEVVDILRSERLKALNPRGILTEQRQSWLRDIGSQAPSGADTIARGKIISRCFTILDHGGPSSREYAWGEIRTLLSDLISISSDSERKTPFNSETLEAFVHISQSVLDSVQRSKPLLDDQTSPDPTVQTMADILVILSDISSTGRKESRYSLDTTILQILDVVSAKANTSEVHNLFSRILHGDENPDRGAFVLVVAQQLIHQISERTFRKILLPLCNLYIQKPEYPQSFEAAHAYMVAVFEALQKEGAEEFDGRMNMVSHLAPDHAELLLEQSKRGHLTDSELVRSFSTVCVAAARYDPAILDHCVALLDLAAIDAASPFDHTLRLLRIAVSIGMPVDSLDAHLDAIRDVILALPPADHERSELVRALFNTIMRDLSDHTKRRGIEWWLRYQHELRGGDPGDALRAKL</sequence>